<feature type="chain" id="PRO_5040340123" evidence="1">
    <location>
        <begin position="40"/>
        <end position="453"/>
    </location>
</feature>
<dbReference type="SUPFAM" id="SSF53474">
    <property type="entry name" value="alpha/beta-Hydrolases"/>
    <property type="match status" value="1"/>
</dbReference>
<gene>
    <name evidence="2" type="ORF">HKD32_06090</name>
</gene>
<proteinExistence type="predicted"/>
<reference evidence="2" key="1">
    <citation type="submission" date="2020-04" db="EMBL/GenBank/DDBJ databases">
        <authorList>
            <person name="Sombolestani A."/>
        </authorList>
    </citation>
    <scope>NUCLEOTIDE SEQUENCE</scope>
    <source>
        <strain evidence="2">R71697</strain>
    </source>
</reference>
<sequence length="453" mass="48305">MTALPSVSNICLDLLETLMKLSFRSALCAATLLSLSACATPSQPEKPQVTAEVDRNLGDGGVSDFYTPPTQVPSTVGQMIRTQDITDRPLPENAAKAVRTLYTSISGVNAPDPVTVSGQIIFPKGTPPKGGWPVVAWEHGTTGIADICAPSWRGYLSRDRAYLDHWLKAGFAVVASDYQGLGTPGPHPYLMYRPEGYSVLNGLRAALAQYKGTLQNRIILVGQSQGGGAALGTAWLAPQYAPDLHMLGTVATGVVTQFKLPAHPKHTPLPRLNVEPPHMAAAFGILTIEGSRKSLHPDVDVRANMTEKGKDLSHQARQSCLGDLFRYTEAHDITEDNAYAGDTSRLEADFQEAFTIPDAHMTMPVFVGTGLADNEAGVAQQYNAVAAMCDAGTNVTWKTYSGLTHNGAVNGSAEDSVPFALALLKGHHPKGNCGTIKPVSTVEKALPGIRWNN</sequence>
<dbReference type="PANTHER" id="PTHR34853:SF1">
    <property type="entry name" value="LIPASE 5"/>
    <property type="match status" value="1"/>
</dbReference>
<dbReference type="Gene3D" id="3.40.50.1820">
    <property type="entry name" value="alpha/beta hydrolase"/>
    <property type="match status" value="2"/>
</dbReference>
<dbReference type="InterPro" id="IPR005152">
    <property type="entry name" value="Lipase_secreted"/>
</dbReference>
<name>A0A9Q2FJY6_GLUJA</name>
<keyword evidence="1" id="KW-0732">Signal</keyword>
<reference evidence="2" key="2">
    <citation type="submission" date="2020-11" db="EMBL/GenBank/DDBJ databases">
        <title>Description of novel Gluconobacter species.</title>
        <authorList>
            <person name="Cleenwerck I."/>
            <person name="Cnockaert M."/>
            <person name="Borremans W."/>
            <person name="Wieme A.D."/>
            <person name="De Vuyst L."/>
            <person name="Vandamme P."/>
        </authorList>
    </citation>
    <scope>NUCLEOTIDE SEQUENCE</scope>
    <source>
        <strain evidence="2">R71697</strain>
    </source>
</reference>
<organism evidence="2 3">
    <name type="scientific">Gluconobacter japonicus</name>
    <dbReference type="NCBI Taxonomy" id="376620"/>
    <lineage>
        <taxon>Bacteria</taxon>
        <taxon>Pseudomonadati</taxon>
        <taxon>Pseudomonadota</taxon>
        <taxon>Alphaproteobacteria</taxon>
        <taxon>Acetobacterales</taxon>
        <taxon>Acetobacteraceae</taxon>
        <taxon>Gluconobacter</taxon>
    </lineage>
</organism>
<dbReference type="GO" id="GO:0004806">
    <property type="term" value="F:triacylglycerol lipase activity"/>
    <property type="evidence" value="ECO:0007669"/>
    <property type="project" value="InterPro"/>
</dbReference>
<evidence type="ECO:0000256" key="1">
    <source>
        <dbReference type="SAM" id="SignalP"/>
    </source>
</evidence>
<accession>A0A9Q2FJY6</accession>
<dbReference type="InterPro" id="IPR029058">
    <property type="entry name" value="AB_hydrolase_fold"/>
</dbReference>
<dbReference type="Pfam" id="PF03583">
    <property type="entry name" value="LIP"/>
    <property type="match status" value="1"/>
</dbReference>
<evidence type="ECO:0000313" key="2">
    <source>
        <dbReference type="EMBL" id="MBF0870432.1"/>
    </source>
</evidence>
<dbReference type="PIRSF" id="PIRSF029171">
    <property type="entry name" value="Esterase_LipA"/>
    <property type="match status" value="1"/>
</dbReference>
<protein>
    <submittedName>
        <fullName evidence="2">Lipase</fullName>
    </submittedName>
</protein>
<dbReference type="PANTHER" id="PTHR34853">
    <property type="match status" value="1"/>
</dbReference>
<dbReference type="Proteomes" id="UP000661006">
    <property type="component" value="Unassembled WGS sequence"/>
</dbReference>
<feature type="signal peptide" evidence="1">
    <location>
        <begin position="1"/>
        <end position="39"/>
    </location>
</feature>
<dbReference type="AlphaFoldDB" id="A0A9Q2FJY6"/>
<dbReference type="GO" id="GO:0016042">
    <property type="term" value="P:lipid catabolic process"/>
    <property type="evidence" value="ECO:0007669"/>
    <property type="project" value="InterPro"/>
</dbReference>
<dbReference type="EMBL" id="JABCQN010000002">
    <property type="protein sequence ID" value="MBF0870432.1"/>
    <property type="molecule type" value="Genomic_DNA"/>
</dbReference>
<evidence type="ECO:0000313" key="3">
    <source>
        <dbReference type="Proteomes" id="UP000661006"/>
    </source>
</evidence>
<comment type="caution">
    <text evidence="2">The sequence shown here is derived from an EMBL/GenBank/DDBJ whole genome shotgun (WGS) entry which is preliminary data.</text>
</comment>